<reference evidence="1" key="1">
    <citation type="submission" date="2022-11" db="EMBL/GenBank/DDBJ databases">
        <authorList>
            <person name="Morgan W.R."/>
            <person name="Tartar A."/>
        </authorList>
    </citation>
    <scope>NUCLEOTIDE SEQUENCE</scope>
    <source>
        <strain evidence="1">ARSEF 373</strain>
    </source>
</reference>
<gene>
    <name evidence="1" type="ORF">N0F65_000175</name>
</gene>
<reference evidence="1" key="2">
    <citation type="journal article" date="2023" name="Microbiol Resour">
        <title>Decontamination and Annotation of the Draft Genome Sequence of the Oomycete Lagenidium giganteum ARSEF 373.</title>
        <authorList>
            <person name="Morgan W.R."/>
            <person name="Tartar A."/>
        </authorList>
    </citation>
    <scope>NUCLEOTIDE SEQUENCE</scope>
    <source>
        <strain evidence="1">ARSEF 373</strain>
    </source>
</reference>
<dbReference type="AlphaFoldDB" id="A0AAV2YTC5"/>
<keyword evidence="2" id="KW-1185">Reference proteome</keyword>
<evidence type="ECO:0000313" key="1">
    <source>
        <dbReference type="EMBL" id="DAZ96609.1"/>
    </source>
</evidence>
<protein>
    <submittedName>
        <fullName evidence="1">Uncharacterized protein</fullName>
    </submittedName>
</protein>
<comment type="caution">
    <text evidence="1">The sequence shown here is derived from an EMBL/GenBank/DDBJ whole genome shotgun (WGS) entry which is preliminary data.</text>
</comment>
<dbReference type="EMBL" id="DAKRPA010000162">
    <property type="protein sequence ID" value="DAZ96609.1"/>
    <property type="molecule type" value="Genomic_DNA"/>
</dbReference>
<name>A0AAV2YTC5_9STRA</name>
<accession>A0AAV2YTC5</accession>
<evidence type="ECO:0000313" key="2">
    <source>
        <dbReference type="Proteomes" id="UP001146120"/>
    </source>
</evidence>
<dbReference type="Proteomes" id="UP001146120">
    <property type="component" value="Unassembled WGS sequence"/>
</dbReference>
<sequence length="138" mass="15615">MDRLRRDHSADYLDEYEVIKRTSGTLNTFITVSRTPFNMYRWLEGIVVECLPLNFCRKNMTVKNTSLLAVFSKALKYYLNRIEQGVREHVAVQLKDIVLGLMLDAWTESGTHLVVVIAVTGQAQSVQASVAMPHDAGK</sequence>
<organism evidence="1 2">
    <name type="scientific">Lagenidium giganteum</name>
    <dbReference type="NCBI Taxonomy" id="4803"/>
    <lineage>
        <taxon>Eukaryota</taxon>
        <taxon>Sar</taxon>
        <taxon>Stramenopiles</taxon>
        <taxon>Oomycota</taxon>
        <taxon>Peronosporomycetes</taxon>
        <taxon>Pythiales</taxon>
        <taxon>Pythiaceae</taxon>
    </lineage>
</organism>
<proteinExistence type="predicted"/>